<dbReference type="Proteomes" id="UP001279734">
    <property type="component" value="Unassembled WGS sequence"/>
</dbReference>
<dbReference type="PANTHER" id="PTHR34274">
    <property type="entry name" value="TRANSMEMBRANE PROTEIN"/>
    <property type="match status" value="1"/>
</dbReference>
<reference evidence="3" key="1">
    <citation type="submission" date="2023-05" db="EMBL/GenBank/DDBJ databases">
        <title>Nepenthes gracilis genome sequencing.</title>
        <authorList>
            <person name="Fukushima K."/>
        </authorList>
    </citation>
    <scope>NUCLEOTIDE SEQUENCE</scope>
    <source>
        <strain evidence="3">SING2019-196</strain>
    </source>
</reference>
<feature type="transmembrane region" description="Helical" evidence="1">
    <location>
        <begin position="9"/>
        <end position="28"/>
    </location>
</feature>
<dbReference type="EMBL" id="BSYO01000011">
    <property type="protein sequence ID" value="GMH12095.1"/>
    <property type="molecule type" value="Genomic_DNA"/>
</dbReference>
<dbReference type="AlphaFoldDB" id="A0AAD3SIB4"/>
<evidence type="ECO:0000313" key="4">
    <source>
        <dbReference type="Proteomes" id="UP001279734"/>
    </source>
</evidence>
<keyword evidence="4" id="KW-1185">Reference proteome</keyword>
<keyword evidence="1" id="KW-1133">Transmembrane helix</keyword>
<name>A0AAD3SIB4_NEPGR</name>
<keyword evidence="1" id="KW-0472">Membrane</keyword>
<feature type="transmembrane region" description="Helical" evidence="1">
    <location>
        <begin position="62"/>
        <end position="81"/>
    </location>
</feature>
<organism evidence="3 4">
    <name type="scientific">Nepenthes gracilis</name>
    <name type="common">Slender pitcher plant</name>
    <dbReference type="NCBI Taxonomy" id="150966"/>
    <lineage>
        <taxon>Eukaryota</taxon>
        <taxon>Viridiplantae</taxon>
        <taxon>Streptophyta</taxon>
        <taxon>Embryophyta</taxon>
        <taxon>Tracheophyta</taxon>
        <taxon>Spermatophyta</taxon>
        <taxon>Magnoliopsida</taxon>
        <taxon>eudicotyledons</taxon>
        <taxon>Gunneridae</taxon>
        <taxon>Pentapetalae</taxon>
        <taxon>Caryophyllales</taxon>
        <taxon>Nepenthaceae</taxon>
        <taxon>Nepenthes</taxon>
    </lineage>
</organism>
<evidence type="ECO:0000259" key="2">
    <source>
        <dbReference type="Pfam" id="PF25266"/>
    </source>
</evidence>
<proteinExistence type="predicted"/>
<dbReference type="PANTHER" id="PTHR34274:SF12">
    <property type="entry name" value="PROTEIN, PUTATIVE-RELATED"/>
    <property type="match status" value="1"/>
</dbReference>
<protein>
    <recommendedName>
        <fullName evidence="2">DUF7865 domain-containing protein</fullName>
    </recommendedName>
</protein>
<sequence>MPKPASCSLVVYVLHSMVAPACVLLTMFCENEISVFIHGIETARKQVGSTWHDQLLIQVSDFFAELLHVAIGSLLLVVAFVNDREFQGFFANGCIVLHVSMAL</sequence>
<evidence type="ECO:0000256" key="1">
    <source>
        <dbReference type="SAM" id="Phobius"/>
    </source>
</evidence>
<gene>
    <name evidence="3" type="ORF">Nepgr_013936</name>
</gene>
<dbReference type="Pfam" id="PF25266">
    <property type="entry name" value="DUF7865"/>
    <property type="match status" value="1"/>
</dbReference>
<keyword evidence="1" id="KW-0812">Transmembrane</keyword>
<accession>A0AAD3SIB4</accession>
<feature type="domain" description="DUF7865" evidence="2">
    <location>
        <begin position="7"/>
        <end position="103"/>
    </location>
</feature>
<dbReference type="InterPro" id="IPR057187">
    <property type="entry name" value="DUF7865"/>
</dbReference>
<evidence type="ECO:0000313" key="3">
    <source>
        <dbReference type="EMBL" id="GMH12095.1"/>
    </source>
</evidence>
<comment type="caution">
    <text evidence="3">The sequence shown here is derived from an EMBL/GenBank/DDBJ whole genome shotgun (WGS) entry which is preliminary data.</text>
</comment>